<proteinExistence type="predicted"/>
<dbReference type="InterPro" id="IPR023346">
    <property type="entry name" value="Lysozyme-like_dom_sf"/>
</dbReference>
<dbReference type="GO" id="GO:0008933">
    <property type="term" value="F:peptidoglycan lytic transglycosylase activity"/>
    <property type="evidence" value="ECO:0007669"/>
    <property type="project" value="TreeGrafter"/>
</dbReference>
<dbReference type="PANTHER" id="PTHR30163:SF8">
    <property type="entry name" value="LYTIC MUREIN TRANSGLYCOSYLASE"/>
    <property type="match status" value="1"/>
</dbReference>
<dbReference type="GO" id="GO:0009253">
    <property type="term" value="P:peptidoglycan catabolic process"/>
    <property type="evidence" value="ECO:0007669"/>
    <property type="project" value="TreeGrafter"/>
</dbReference>
<dbReference type="InterPro" id="IPR043426">
    <property type="entry name" value="MltB-like"/>
</dbReference>
<dbReference type="Pfam" id="PF13406">
    <property type="entry name" value="SLT_2"/>
    <property type="match status" value="1"/>
</dbReference>
<evidence type="ECO:0000259" key="2">
    <source>
        <dbReference type="Pfam" id="PF01471"/>
    </source>
</evidence>
<feature type="domain" description="Peptidoglycan binding-like" evidence="2">
    <location>
        <begin position="341"/>
        <end position="397"/>
    </location>
</feature>
<dbReference type="Gene3D" id="1.10.8.350">
    <property type="entry name" value="Bacterial muramidase"/>
    <property type="match status" value="1"/>
</dbReference>
<feature type="signal peptide" evidence="1">
    <location>
        <begin position="1"/>
        <end position="23"/>
    </location>
</feature>
<dbReference type="RefSeq" id="WP_183396406.1">
    <property type="nucleotide sequence ID" value="NZ_JACIDR010000006.1"/>
</dbReference>
<evidence type="ECO:0000256" key="1">
    <source>
        <dbReference type="SAM" id="SignalP"/>
    </source>
</evidence>
<dbReference type="Gene3D" id="1.10.530.10">
    <property type="match status" value="1"/>
</dbReference>
<evidence type="ECO:0000313" key="5">
    <source>
        <dbReference type="Proteomes" id="UP000528964"/>
    </source>
</evidence>
<gene>
    <name evidence="4" type="ORF">GGR24_003247</name>
</gene>
<evidence type="ECO:0000313" key="4">
    <source>
        <dbReference type="EMBL" id="MBB3974566.1"/>
    </source>
</evidence>
<dbReference type="NCBIfam" id="TIGR02283">
    <property type="entry name" value="MltB_2"/>
    <property type="match status" value="1"/>
</dbReference>
<dbReference type="Proteomes" id="UP000528964">
    <property type="component" value="Unassembled WGS sequence"/>
</dbReference>
<keyword evidence="5" id="KW-1185">Reference proteome</keyword>
<dbReference type="Pfam" id="PF01471">
    <property type="entry name" value="PG_binding_1"/>
    <property type="match status" value="1"/>
</dbReference>
<dbReference type="InterPro" id="IPR011970">
    <property type="entry name" value="MltB_2"/>
</dbReference>
<feature type="domain" description="Transglycosylase SLT" evidence="3">
    <location>
        <begin position="31"/>
        <end position="320"/>
    </location>
</feature>
<accession>A0A7W6GG31</accession>
<protein>
    <submittedName>
        <fullName evidence="4">Lytic murein transglycosylase</fullName>
    </submittedName>
</protein>
<dbReference type="PANTHER" id="PTHR30163">
    <property type="entry name" value="MEMBRANE-BOUND LYTIC MUREIN TRANSGLYCOSYLASE B"/>
    <property type="match status" value="1"/>
</dbReference>
<dbReference type="EMBL" id="JACIDR010000006">
    <property type="protein sequence ID" value="MBB3974566.1"/>
    <property type="molecule type" value="Genomic_DNA"/>
</dbReference>
<dbReference type="InterPro" id="IPR031304">
    <property type="entry name" value="SLT_2"/>
</dbReference>
<sequence length="401" mass="43391">MTSVARGAAVALLLAASASLATAQAPCGGDFDAWLDGVRAEARAAGVSDKAIEEGLAGVRIEPKVLAADRAQSVFQQTFLQFAGRMAGAPRLPKGLQMMKQHAGLLSEVERQYGVPAAVIVAFWGLETDFGANLGKFDTRNALATLSHDCRRPDFFRPQLIAVLKIVERGDLAPSEMRGAWAGELGQTQMMPVDYVRSAVDADGDGRRDLMRSLPDALTSAGKYVADLGWRRGEPWIQEVVVPAEMPWQEADIDIKHTVAEWRAWGVKPRNGTLFRDDAPAALLLPMGRNGPAFLAYQNFDVYRTWNQSFVYALTAAYLATRFDGAPVVSEGNAPVRALNADEIRTLQQLLARDGLLPADEVDGKLGFDTRRATRKAQIQRGLPADGYPSLEVIQALSSGG</sequence>
<dbReference type="InterPro" id="IPR036366">
    <property type="entry name" value="PGBDSf"/>
</dbReference>
<dbReference type="InterPro" id="IPR036365">
    <property type="entry name" value="PGBD-like_sf"/>
</dbReference>
<evidence type="ECO:0000259" key="3">
    <source>
        <dbReference type="Pfam" id="PF13406"/>
    </source>
</evidence>
<feature type="chain" id="PRO_5030837211" evidence="1">
    <location>
        <begin position="24"/>
        <end position="401"/>
    </location>
</feature>
<dbReference type="Gene3D" id="1.10.101.10">
    <property type="entry name" value="PGBD-like superfamily/PGBD"/>
    <property type="match status" value="1"/>
</dbReference>
<dbReference type="SUPFAM" id="SSF53955">
    <property type="entry name" value="Lysozyme-like"/>
    <property type="match status" value="1"/>
</dbReference>
<comment type="caution">
    <text evidence="4">The sequence shown here is derived from an EMBL/GenBank/DDBJ whole genome shotgun (WGS) entry which is preliminary data.</text>
</comment>
<dbReference type="SUPFAM" id="SSF47090">
    <property type="entry name" value="PGBD-like"/>
    <property type="match status" value="1"/>
</dbReference>
<keyword evidence="1" id="KW-0732">Signal</keyword>
<dbReference type="AlphaFoldDB" id="A0A7W6GG31"/>
<dbReference type="InterPro" id="IPR002477">
    <property type="entry name" value="Peptidoglycan-bd-like"/>
</dbReference>
<name>A0A7W6GG31_9HYPH</name>
<reference evidence="4 5" key="1">
    <citation type="submission" date="2020-08" db="EMBL/GenBank/DDBJ databases">
        <title>Genomic Encyclopedia of Type Strains, Phase IV (KMG-IV): sequencing the most valuable type-strain genomes for metagenomic binning, comparative biology and taxonomic classification.</title>
        <authorList>
            <person name="Goeker M."/>
        </authorList>
    </citation>
    <scope>NUCLEOTIDE SEQUENCE [LARGE SCALE GENOMIC DNA]</scope>
    <source>
        <strain evidence="4 5">DSM 25481</strain>
    </source>
</reference>
<organism evidence="4 5">
    <name type="scientific">Hansschlegelia beijingensis</name>
    <dbReference type="NCBI Taxonomy" id="1133344"/>
    <lineage>
        <taxon>Bacteria</taxon>
        <taxon>Pseudomonadati</taxon>
        <taxon>Pseudomonadota</taxon>
        <taxon>Alphaproteobacteria</taxon>
        <taxon>Hyphomicrobiales</taxon>
        <taxon>Methylopilaceae</taxon>
        <taxon>Hansschlegelia</taxon>
    </lineage>
</organism>